<gene>
    <name evidence="1" type="ORF">RM812_40020</name>
</gene>
<accession>A0ABU3B1F9</accession>
<dbReference type="RefSeq" id="WP_311585588.1">
    <property type="nucleotide sequence ID" value="NZ_JAVRFH010000116.1"/>
</dbReference>
<sequence length="49" mass="4604">MRPGAGGDSLAALTTLAAGALGAAIGLPLIGLTRRPALGTPRIPAPAAS</sequence>
<comment type="caution">
    <text evidence="1">The sequence shown here is derived from an EMBL/GenBank/DDBJ whole genome shotgun (WGS) entry which is preliminary data.</text>
</comment>
<evidence type="ECO:0000313" key="1">
    <source>
        <dbReference type="EMBL" id="MDT0616284.1"/>
    </source>
</evidence>
<reference evidence="1" key="1">
    <citation type="submission" date="2024-05" db="EMBL/GenBank/DDBJ databases">
        <title>30 novel species of actinomycetes from the DSMZ collection.</title>
        <authorList>
            <person name="Nouioui I."/>
        </authorList>
    </citation>
    <scope>NUCLEOTIDE SEQUENCE</scope>
    <source>
        <strain evidence="1">DSM 40712</strain>
    </source>
</reference>
<dbReference type="Proteomes" id="UP001180724">
    <property type="component" value="Unassembled WGS sequence"/>
</dbReference>
<dbReference type="EMBL" id="JAVRFH010000116">
    <property type="protein sequence ID" value="MDT0616284.1"/>
    <property type="molecule type" value="Genomic_DNA"/>
</dbReference>
<keyword evidence="2" id="KW-1185">Reference proteome</keyword>
<name>A0ABU3B1F9_9ACTN</name>
<evidence type="ECO:0000313" key="2">
    <source>
        <dbReference type="Proteomes" id="UP001180724"/>
    </source>
</evidence>
<protein>
    <submittedName>
        <fullName evidence="1">Uncharacterized protein</fullName>
    </submittedName>
</protein>
<proteinExistence type="predicted"/>
<organism evidence="1 2">
    <name type="scientific">Streptomyces lancefieldiae</name>
    <dbReference type="NCBI Taxonomy" id="3075520"/>
    <lineage>
        <taxon>Bacteria</taxon>
        <taxon>Bacillati</taxon>
        <taxon>Actinomycetota</taxon>
        <taxon>Actinomycetes</taxon>
        <taxon>Kitasatosporales</taxon>
        <taxon>Streptomycetaceae</taxon>
        <taxon>Streptomyces</taxon>
    </lineage>
</organism>